<keyword evidence="3" id="KW-1185">Reference proteome</keyword>
<organism evidence="2 3">
    <name type="scientific">Legionella beliardensis</name>
    <dbReference type="NCBI Taxonomy" id="91822"/>
    <lineage>
        <taxon>Bacteria</taxon>
        <taxon>Pseudomonadati</taxon>
        <taxon>Pseudomonadota</taxon>
        <taxon>Gammaproteobacteria</taxon>
        <taxon>Legionellales</taxon>
        <taxon>Legionellaceae</taxon>
        <taxon>Legionella</taxon>
    </lineage>
</organism>
<evidence type="ECO:0000256" key="1">
    <source>
        <dbReference type="SAM" id="SignalP"/>
    </source>
</evidence>
<accession>A0A378I236</accession>
<sequence length="129" mass="14335">MKKTIFLALVAYLNLSSATMVQLAGLENVNKAKQLNLDWNLNWGSCSAPNWDCPNENMSVTDFPMAKFGDWLLAFNQENVNHILKKSLTGEDSTMTFKFAGYSKACKIILSNKNVISVLINQDGSCYSS</sequence>
<reference evidence="2 3" key="1">
    <citation type="submission" date="2018-06" db="EMBL/GenBank/DDBJ databases">
        <authorList>
            <consortium name="Pathogen Informatics"/>
            <person name="Doyle S."/>
        </authorList>
    </citation>
    <scope>NUCLEOTIDE SEQUENCE [LARGE SCALE GENOMIC DNA]</scope>
    <source>
        <strain evidence="2 3">NCTC13315</strain>
    </source>
</reference>
<dbReference type="EMBL" id="UGNV01000001">
    <property type="protein sequence ID" value="STX29238.1"/>
    <property type="molecule type" value="Genomic_DNA"/>
</dbReference>
<dbReference type="AlphaFoldDB" id="A0A378I236"/>
<evidence type="ECO:0000313" key="2">
    <source>
        <dbReference type="EMBL" id="STX29238.1"/>
    </source>
</evidence>
<proteinExistence type="predicted"/>
<feature type="signal peptide" evidence="1">
    <location>
        <begin position="1"/>
        <end position="23"/>
    </location>
</feature>
<protein>
    <submittedName>
        <fullName evidence="2">Uncharacterized protein</fullName>
    </submittedName>
</protein>
<dbReference type="Proteomes" id="UP000254968">
    <property type="component" value="Unassembled WGS sequence"/>
</dbReference>
<dbReference type="RefSeq" id="WP_115302927.1">
    <property type="nucleotide sequence ID" value="NZ_CAAAHO010000007.1"/>
</dbReference>
<evidence type="ECO:0000313" key="3">
    <source>
        <dbReference type="Proteomes" id="UP000254968"/>
    </source>
</evidence>
<keyword evidence="1" id="KW-0732">Signal</keyword>
<gene>
    <name evidence="2" type="ORF">NCTC13315_01776</name>
</gene>
<name>A0A378I236_9GAMM</name>
<feature type="chain" id="PRO_5016680797" evidence="1">
    <location>
        <begin position="24"/>
        <end position="129"/>
    </location>
</feature>